<evidence type="ECO:0000313" key="3">
    <source>
        <dbReference type="Proteomes" id="UP000271291"/>
    </source>
</evidence>
<feature type="region of interest" description="Disordered" evidence="1">
    <location>
        <begin position="1"/>
        <end position="98"/>
    </location>
</feature>
<organism evidence="2 3">
    <name type="scientific">Streptomyces griseoviridis</name>
    <dbReference type="NCBI Taxonomy" id="45398"/>
    <lineage>
        <taxon>Bacteria</taxon>
        <taxon>Bacillati</taxon>
        <taxon>Actinomycetota</taxon>
        <taxon>Actinomycetes</taxon>
        <taxon>Kitasatosporales</taxon>
        <taxon>Streptomycetaceae</taxon>
        <taxon>Streptomyces</taxon>
    </lineage>
</organism>
<feature type="compositionally biased region" description="Low complexity" evidence="1">
    <location>
        <begin position="70"/>
        <end position="84"/>
    </location>
</feature>
<dbReference type="Gene3D" id="1.25.40.10">
    <property type="entry name" value="Tetratricopeptide repeat domain"/>
    <property type="match status" value="1"/>
</dbReference>
<dbReference type="EMBL" id="CP034687">
    <property type="protein sequence ID" value="AZS87626.1"/>
    <property type="molecule type" value="Genomic_DNA"/>
</dbReference>
<dbReference type="KEGG" id="sgd:ELQ87_27940"/>
<feature type="compositionally biased region" description="Basic residues" evidence="1">
    <location>
        <begin position="85"/>
        <end position="98"/>
    </location>
</feature>
<dbReference type="RefSeq" id="WP_127180418.1">
    <property type="nucleotide sequence ID" value="NZ_CP029078.1"/>
</dbReference>
<name>A0A3S9ZIA5_STRGD</name>
<evidence type="ECO:0000256" key="1">
    <source>
        <dbReference type="SAM" id="MobiDB-lite"/>
    </source>
</evidence>
<reference evidence="2 3" key="1">
    <citation type="submission" date="2018-12" db="EMBL/GenBank/DDBJ databases">
        <title>Streptomyces griseoviridis F1-27 complete genome.</title>
        <authorList>
            <person name="Mariita R.M."/>
            <person name="Sello J.K."/>
        </authorList>
    </citation>
    <scope>NUCLEOTIDE SEQUENCE [LARGE SCALE GENOMIC DNA]</scope>
    <source>
        <strain evidence="2 3">F1-27</strain>
    </source>
</reference>
<dbReference type="OrthoDB" id="127785at2"/>
<accession>A0A3S9ZIA5</accession>
<evidence type="ECO:0000313" key="2">
    <source>
        <dbReference type="EMBL" id="AZS87626.1"/>
    </source>
</evidence>
<dbReference type="InterPro" id="IPR011990">
    <property type="entry name" value="TPR-like_helical_dom_sf"/>
</dbReference>
<protein>
    <submittedName>
        <fullName evidence="2">Tetratricopeptide repeat protein</fullName>
    </submittedName>
</protein>
<gene>
    <name evidence="2" type="ORF">ELQ87_27940</name>
</gene>
<feature type="compositionally biased region" description="Basic and acidic residues" evidence="1">
    <location>
        <begin position="1"/>
        <end position="22"/>
    </location>
</feature>
<proteinExistence type="predicted"/>
<sequence length="169" mass="18959">MTDSADSSKDQECRDRGARWTREQPCSHGARESHRSRTRAATRGPVRRAGTSTALGDDRRDGRPRRGSRPRLPGLWRPAHQRAPSSRRRGRRARRTRLRFGPDYPIALSAQQLLARTRAALGHPDAAVELMTDVVARRERALGPGHPFTVASRRLLDDLASGNRHPPRT</sequence>
<dbReference type="Proteomes" id="UP000271291">
    <property type="component" value="Chromosome"/>
</dbReference>
<dbReference type="Pfam" id="PF13374">
    <property type="entry name" value="TPR_10"/>
    <property type="match status" value="1"/>
</dbReference>
<dbReference type="AlphaFoldDB" id="A0A3S9ZIA5"/>